<protein>
    <recommendedName>
        <fullName evidence="1">Lipocalin-like domain-containing protein</fullName>
    </recommendedName>
</protein>
<comment type="caution">
    <text evidence="2">The sequence shown here is derived from an EMBL/GenBank/DDBJ whole genome shotgun (WGS) entry which is preliminary data.</text>
</comment>
<dbReference type="EMBL" id="BAABHX010000005">
    <property type="protein sequence ID" value="GAA5097140.1"/>
    <property type="molecule type" value="Genomic_DNA"/>
</dbReference>
<keyword evidence="3" id="KW-1185">Reference proteome</keyword>
<gene>
    <name evidence="2" type="ORF">GCM10023210_31820</name>
</gene>
<proteinExistence type="predicted"/>
<evidence type="ECO:0000313" key="3">
    <source>
        <dbReference type="Proteomes" id="UP001500353"/>
    </source>
</evidence>
<name>A0ABP9MM71_9FLAO</name>
<accession>A0ABP9MM71</accession>
<dbReference type="Pfam" id="PF13648">
    <property type="entry name" value="Lipocalin_4"/>
    <property type="match status" value="1"/>
</dbReference>
<dbReference type="Proteomes" id="UP001500353">
    <property type="component" value="Unassembled WGS sequence"/>
</dbReference>
<reference evidence="3" key="1">
    <citation type="journal article" date="2019" name="Int. J. Syst. Evol. Microbiol.">
        <title>The Global Catalogue of Microorganisms (GCM) 10K type strain sequencing project: providing services to taxonomists for standard genome sequencing and annotation.</title>
        <authorList>
            <consortium name="The Broad Institute Genomics Platform"/>
            <consortium name="The Broad Institute Genome Sequencing Center for Infectious Disease"/>
            <person name="Wu L."/>
            <person name="Ma J."/>
        </authorList>
    </citation>
    <scope>NUCLEOTIDE SEQUENCE [LARGE SCALE GENOMIC DNA]</scope>
    <source>
        <strain evidence="3">JCM 18019</strain>
    </source>
</reference>
<evidence type="ECO:0000259" key="1">
    <source>
        <dbReference type="Pfam" id="PF13648"/>
    </source>
</evidence>
<feature type="domain" description="Lipocalin-like" evidence="1">
    <location>
        <begin position="23"/>
        <end position="116"/>
    </location>
</feature>
<organism evidence="2 3">
    <name type="scientific">Chryseobacterium ginsengisoli</name>
    <dbReference type="NCBI Taxonomy" id="363853"/>
    <lineage>
        <taxon>Bacteria</taxon>
        <taxon>Pseudomonadati</taxon>
        <taxon>Bacteroidota</taxon>
        <taxon>Flavobacteriia</taxon>
        <taxon>Flavobacteriales</taxon>
        <taxon>Weeksellaceae</taxon>
        <taxon>Chryseobacterium group</taxon>
        <taxon>Chryseobacterium</taxon>
    </lineage>
</organism>
<dbReference type="InterPro" id="IPR024311">
    <property type="entry name" value="Lipocalin-like"/>
</dbReference>
<evidence type="ECO:0000313" key="2">
    <source>
        <dbReference type="EMBL" id="GAA5097140.1"/>
    </source>
</evidence>
<sequence>MTIVFSCSNDDNREDTILETPDINGVWKPTRYEYKGKTYPLTDCEKKGQILVNINFAGIYERYGENTSGNCNLFDSFSGSWTYDKMNKILTLTYNENGTAKTLKKQIEDFSSTELKITDTSKDLDNVPGNDEASLVFTKQ</sequence>